<comment type="caution">
    <text evidence="3">The sequence shown here is derived from an EMBL/GenBank/DDBJ whole genome shotgun (WGS) entry which is preliminary data.</text>
</comment>
<dbReference type="GO" id="GO:0004725">
    <property type="term" value="F:protein tyrosine phosphatase activity"/>
    <property type="evidence" value="ECO:0007669"/>
    <property type="project" value="UniProtKB-EC"/>
</dbReference>
<dbReference type="Gene3D" id="3.90.190.10">
    <property type="entry name" value="Protein tyrosine phosphatase superfamily"/>
    <property type="match status" value="1"/>
</dbReference>
<dbReference type="PROSITE" id="PS50056">
    <property type="entry name" value="TYR_PHOSPHATASE_2"/>
    <property type="match status" value="1"/>
</dbReference>
<accession>A0ABU7K3A8</accession>
<name>A0ABU7K3A8_9ACTN</name>
<evidence type="ECO:0000259" key="2">
    <source>
        <dbReference type="PROSITE" id="PS50056"/>
    </source>
</evidence>
<reference evidence="3 4" key="1">
    <citation type="submission" date="2023-08" db="EMBL/GenBank/DDBJ databases">
        <authorList>
            <person name="Girao M."/>
            <person name="Carvalho M.F."/>
        </authorList>
    </citation>
    <scope>NUCLEOTIDE SEQUENCE [LARGE SCALE GENOMIC DNA]</scope>
    <source>
        <strain evidence="3 4">CT-R113</strain>
    </source>
</reference>
<dbReference type="RefSeq" id="WP_330090529.1">
    <property type="nucleotide sequence ID" value="NZ_JAUZMY010000004.1"/>
</dbReference>
<dbReference type="EMBL" id="JAUZMY010000004">
    <property type="protein sequence ID" value="MEE2036728.1"/>
    <property type="molecule type" value="Genomic_DNA"/>
</dbReference>
<dbReference type="Proteomes" id="UP001356095">
    <property type="component" value="Unassembled WGS sequence"/>
</dbReference>
<dbReference type="SUPFAM" id="SSF52799">
    <property type="entry name" value="(Phosphotyrosine protein) phosphatases II"/>
    <property type="match status" value="1"/>
</dbReference>
<dbReference type="PROSITE" id="PS00383">
    <property type="entry name" value="TYR_PHOSPHATASE_1"/>
    <property type="match status" value="1"/>
</dbReference>
<dbReference type="Pfam" id="PF13350">
    <property type="entry name" value="Y_phosphatase3"/>
    <property type="match status" value="1"/>
</dbReference>
<dbReference type="PANTHER" id="PTHR31126:SF1">
    <property type="entry name" value="TYROSINE SPECIFIC PROTEIN PHOSPHATASES DOMAIN-CONTAINING PROTEIN"/>
    <property type="match status" value="1"/>
</dbReference>
<keyword evidence="4" id="KW-1185">Reference proteome</keyword>
<dbReference type="PANTHER" id="PTHR31126">
    <property type="entry name" value="TYROSINE-PROTEIN PHOSPHATASE"/>
    <property type="match status" value="1"/>
</dbReference>
<proteinExistence type="inferred from homology"/>
<dbReference type="InterPro" id="IPR000387">
    <property type="entry name" value="Tyr_Pase_dom"/>
</dbReference>
<comment type="similarity">
    <text evidence="1">Belongs to the protein-tyrosine phosphatase family.</text>
</comment>
<dbReference type="EC" id="3.1.3.48" evidence="3"/>
<organism evidence="3 4">
    <name type="scientific">Nocardiopsis codii</name>
    <dbReference type="NCBI Taxonomy" id="3065942"/>
    <lineage>
        <taxon>Bacteria</taxon>
        <taxon>Bacillati</taxon>
        <taxon>Actinomycetota</taxon>
        <taxon>Actinomycetes</taxon>
        <taxon>Streptosporangiales</taxon>
        <taxon>Nocardiopsidaceae</taxon>
        <taxon>Nocardiopsis</taxon>
    </lineage>
</organism>
<evidence type="ECO:0000313" key="3">
    <source>
        <dbReference type="EMBL" id="MEE2036728.1"/>
    </source>
</evidence>
<evidence type="ECO:0000313" key="4">
    <source>
        <dbReference type="Proteomes" id="UP001356095"/>
    </source>
</evidence>
<keyword evidence="3" id="KW-0378">Hydrolase</keyword>
<gene>
    <name evidence="3" type="ORF">Q8791_05765</name>
</gene>
<protein>
    <submittedName>
        <fullName evidence="3">Tyrosine-protein phosphatase</fullName>
        <ecNumber evidence="3">3.1.3.48</ecNumber>
    </submittedName>
</protein>
<dbReference type="InterPro" id="IPR029021">
    <property type="entry name" value="Prot-tyrosine_phosphatase-like"/>
</dbReference>
<feature type="domain" description="Tyrosine specific protein phosphatases" evidence="2">
    <location>
        <begin position="135"/>
        <end position="167"/>
    </location>
</feature>
<dbReference type="InterPro" id="IPR016130">
    <property type="entry name" value="Tyr_Pase_AS"/>
</dbReference>
<dbReference type="InterPro" id="IPR026893">
    <property type="entry name" value="Tyr/Ser_Pase_IphP-type"/>
</dbReference>
<sequence>MGIVTSVTNDGFILSSAPNFRDLGGLRTAAGRTVRHGLLYRSDALHSISEEEVEVYNGLGIRQLVDLRTPHERESLPDITPEGAAYTAVSVQNPEAAGANFSAALADPEVARRMFADGAADRFMHGVYRELVTDAEALTGYRDLVDRAAKGPTALVFHCSAGKDRTGWGAALLLGLLGVDRATVVTDYLASNDRQANTDKWMRLLSEKSGLPWDEVVPMTRVRAEYLETSFGHIDEVYGSFDNYVVDGLKVSGGTVELLRERMLL</sequence>
<evidence type="ECO:0000256" key="1">
    <source>
        <dbReference type="ARBA" id="ARBA00009580"/>
    </source>
</evidence>